<feature type="transmembrane region" description="Helical" evidence="5">
    <location>
        <begin position="230"/>
        <end position="252"/>
    </location>
</feature>
<keyword evidence="3 5" id="KW-1133">Transmembrane helix</keyword>
<dbReference type="InterPro" id="IPR037185">
    <property type="entry name" value="EmrE-like"/>
</dbReference>
<dbReference type="InterPro" id="IPR000620">
    <property type="entry name" value="EamA_dom"/>
</dbReference>
<reference evidence="7" key="1">
    <citation type="submission" date="2018-06" db="EMBL/GenBank/DDBJ databases">
        <authorList>
            <person name="Zhirakovskaya E."/>
        </authorList>
    </citation>
    <scope>NUCLEOTIDE SEQUENCE</scope>
</reference>
<organism evidence="7">
    <name type="scientific">hydrothermal vent metagenome</name>
    <dbReference type="NCBI Taxonomy" id="652676"/>
    <lineage>
        <taxon>unclassified sequences</taxon>
        <taxon>metagenomes</taxon>
        <taxon>ecological metagenomes</taxon>
    </lineage>
</organism>
<accession>A0A3B0X089</accession>
<feature type="transmembrane region" description="Helical" evidence="5">
    <location>
        <begin position="49"/>
        <end position="75"/>
    </location>
</feature>
<evidence type="ECO:0000256" key="2">
    <source>
        <dbReference type="ARBA" id="ARBA00022692"/>
    </source>
</evidence>
<feature type="transmembrane region" description="Helical" evidence="5">
    <location>
        <begin position="142"/>
        <end position="160"/>
    </location>
</feature>
<feature type="domain" description="EamA" evidence="6">
    <location>
        <begin position="27"/>
        <end position="157"/>
    </location>
</feature>
<comment type="subcellular location">
    <subcellularLocation>
        <location evidence="1">Membrane</location>
        <topology evidence="1">Multi-pass membrane protein</topology>
    </subcellularLocation>
</comment>
<feature type="domain" description="EamA" evidence="6">
    <location>
        <begin position="169"/>
        <end position="301"/>
    </location>
</feature>
<keyword evidence="4 5" id="KW-0472">Membrane</keyword>
<evidence type="ECO:0000313" key="7">
    <source>
        <dbReference type="EMBL" id="VAW57933.1"/>
    </source>
</evidence>
<protein>
    <submittedName>
        <fullName evidence="7">Permease of the drug/metabolite transporter (DMT) superfamily</fullName>
    </submittedName>
</protein>
<dbReference type="PANTHER" id="PTHR32322:SF14">
    <property type="entry name" value="PROTEIN PAGO"/>
    <property type="match status" value="1"/>
</dbReference>
<feature type="transmembrane region" description="Helical" evidence="5">
    <location>
        <begin position="288"/>
        <end position="308"/>
    </location>
</feature>
<feature type="transmembrane region" description="Helical" evidence="5">
    <location>
        <begin position="112"/>
        <end position="130"/>
    </location>
</feature>
<feature type="transmembrane region" description="Helical" evidence="5">
    <location>
        <begin position="259"/>
        <end position="276"/>
    </location>
</feature>
<gene>
    <name evidence="7" type="ORF">MNBD_GAMMA11-1424</name>
</gene>
<feature type="transmembrane region" description="Helical" evidence="5">
    <location>
        <begin position="166"/>
        <end position="187"/>
    </location>
</feature>
<keyword evidence="2 5" id="KW-0812">Transmembrane</keyword>
<dbReference type="AlphaFoldDB" id="A0A3B0X089"/>
<evidence type="ECO:0000256" key="1">
    <source>
        <dbReference type="ARBA" id="ARBA00004141"/>
    </source>
</evidence>
<dbReference type="Pfam" id="PF00892">
    <property type="entry name" value="EamA"/>
    <property type="match status" value="2"/>
</dbReference>
<evidence type="ECO:0000259" key="6">
    <source>
        <dbReference type="Pfam" id="PF00892"/>
    </source>
</evidence>
<evidence type="ECO:0000256" key="3">
    <source>
        <dbReference type="ARBA" id="ARBA00022989"/>
    </source>
</evidence>
<evidence type="ECO:0000256" key="5">
    <source>
        <dbReference type="SAM" id="Phobius"/>
    </source>
</evidence>
<dbReference type="SUPFAM" id="SSF103481">
    <property type="entry name" value="Multidrug resistance efflux transporter EmrE"/>
    <property type="match status" value="2"/>
</dbReference>
<dbReference type="PANTHER" id="PTHR32322">
    <property type="entry name" value="INNER MEMBRANE TRANSPORTER"/>
    <property type="match status" value="1"/>
</dbReference>
<dbReference type="GO" id="GO:0016020">
    <property type="term" value="C:membrane"/>
    <property type="evidence" value="ECO:0007669"/>
    <property type="project" value="UniProtKB-SubCell"/>
</dbReference>
<name>A0A3B0X089_9ZZZZ</name>
<feature type="transmembrane region" description="Helical" evidence="5">
    <location>
        <begin position="199"/>
        <end position="218"/>
    </location>
</feature>
<evidence type="ECO:0000256" key="4">
    <source>
        <dbReference type="ARBA" id="ARBA00023136"/>
    </source>
</evidence>
<proteinExistence type="predicted"/>
<feature type="transmembrane region" description="Helical" evidence="5">
    <location>
        <begin position="23"/>
        <end position="43"/>
    </location>
</feature>
<dbReference type="InterPro" id="IPR050638">
    <property type="entry name" value="AA-Vitamin_Transporters"/>
</dbReference>
<dbReference type="EMBL" id="UOFG01000007">
    <property type="protein sequence ID" value="VAW57933.1"/>
    <property type="molecule type" value="Genomic_DNA"/>
</dbReference>
<feature type="transmembrane region" description="Helical" evidence="5">
    <location>
        <begin position="87"/>
        <end position="106"/>
    </location>
</feature>
<sequence>MSGDDFNPILEKKDIDVQVKNKIRIPIAFLMVTAIWATTPVTIKWSSEGVHFLFGIMLRMGTGTALAVVLVLLMGRKLPFNEPACKLYTAVALALFAGMMPVYWAAQYISSGLISVIFGLTPIVTGYLAWRFIREQSVSGMKILGALSGLGGLICIFLTVTGREESIYGVAAVGGAVVLHSASSVWIKSMKTDISPVSTVAGGLLFSMPLFIAVYLIFAPPLVAVIPAKALWSIVYLGVVGSVVGFVCYYYLLKHLPASSVALITLVTPVLALWIGHVLDNEEVGLNIYVGTALVLMGLTLHQWGDFLSKKLCRKRKLYSA</sequence>